<keyword evidence="8" id="KW-0496">Mitochondrion</keyword>
<keyword evidence="9 10" id="KW-0472">Membrane</keyword>
<dbReference type="AlphaFoldDB" id="A0A422NDL2"/>
<organism evidence="13 14">
    <name type="scientific">Trypanosoma rangeli</name>
    <dbReference type="NCBI Taxonomy" id="5698"/>
    <lineage>
        <taxon>Eukaryota</taxon>
        <taxon>Discoba</taxon>
        <taxon>Euglenozoa</taxon>
        <taxon>Kinetoplastea</taxon>
        <taxon>Metakinetoplastina</taxon>
        <taxon>Trypanosomatida</taxon>
        <taxon>Trypanosomatidae</taxon>
        <taxon>Trypanosoma</taxon>
        <taxon>Herpetosoma</taxon>
    </lineage>
</organism>
<keyword evidence="14" id="KW-1185">Reference proteome</keyword>
<evidence type="ECO:0000256" key="4">
    <source>
        <dbReference type="ARBA" id="ARBA00022692"/>
    </source>
</evidence>
<evidence type="ECO:0000313" key="13">
    <source>
        <dbReference type="EMBL" id="RNF03580.1"/>
    </source>
</evidence>
<dbReference type="GO" id="GO:0005315">
    <property type="term" value="F:phosphate transmembrane transporter activity"/>
    <property type="evidence" value="ECO:0007669"/>
    <property type="project" value="InterPro"/>
</dbReference>
<evidence type="ECO:0000256" key="11">
    <source>
        <dbReference type="RuleBase" id="RU000488"/>
    </source>
</evidence>
<dbReference type="Pfam" id="PF00153">
    <property type="entry name" value="Mito_carr"/>
    <property type="match status" value="1"/>
</dbReference>
<evidence type="ECO:0000256" key="9">
    <source>
        <dbReference type="ARBA" id="ARBA00023136"/>
    </source>
</evidence>
<dbReference type="SUPFAM" id="SSF103506">
    <property type="entry name" value="Mitochondrial carrier"/>
    <property type="match status" value="1"/>
</dbReference>
<keyword evidence="6" id="KW-0999">Mitochondrion inner membrane</keyword>
<keyword evidence="3 11" id="KW-0813">Transport</keyword>
<dbReference type="RefSeq" id="XP_029237594.1">
    <property type="nucleotide sequence ID" value="XM_029382609.1"/>
</dbReference>
<reference evidence="13 14" key="1">
    <citation type="journal article" date="2018" name="BMC Genomics">
        <title>Genomic comparison of Trypanosoma conorhini and Trypanosoma rangeli to Trypanosoma cruzi strains of high and low virulence.</title>
        <authorList>
            <person name="Bradwell K.R."/>
            <person name="Koparde V.N."/>
            <person name="Matveyev A.V."/>
            <person name="Serrano M.G."/>
            <person name="Alves J.M."/>
            <person name="Parikh H."/>
            <person name="Huang B."/>
            <person name="Lee V."/>
            <person name="Espinosa-Alvarez O."/>
            <person name="Ortiz P.A."/>
            <person name="Costa-Martins A.G."/>
            <person name="Teixeira M.M."/>
            <person name="Buck G.A."/>
        </authorList>
    </citation>
    <scope>NUCLEOTIDE SEQUENCE [LARGE SCALE GENOMIC DNA]</scope>
    <source>
        <strain evidence="13 14">AM80</strain>
    </source>
</reference>
<dbReference type="InterPro" id="IPR044677">
    <property type="entry name" value="SLC25A3/Pic2/Mir1-like"/>
</dbReference>
<comment type="similarity">
    <text evidence="2 11">Belongs to the mitochondrial carrier (TC 2.A.29) family.</text>
</comment>
<protein>
    <submittedName>
        <fullName evidence="13">Putative mitochondrial carrier protein</fullName>
    </submittedName>
</protein>
<keyword evidence="7 12" id="KW-1133">Transmembrane helix</keyword>
<evidence type="ECO:0000313" key="14">
    <source>
        <dbReference type="Proteomes" id="UP000283634"/>
    </source>
</evidence>
<feature type="transmembrane region" description="Helical" evidence="12">
    <location>
        <begin position="38"/>
        <end position="58"/>
    </location>
</feature>
<dbReference type="Proteomes" id="UP000283634">
    <property type="component" value="Unassembled WGS sequence"/>
</dbReference>
<dbReference type="OrthoDB" id="427452at2759"/>
<evidence type="ECO:0000256" key="6">
    <source>
        <dbReference type="ARBA" id="ARBA00022792"/>
    </source>
</evidence>
<evidence type="ECO:0000256" key="12">
    <source>
        <dbReference type="SAM" id="Phobius"/>
    </source>
</evidence>
<dbReference type="InterPro" id="IPR018108">
    <property type="entry name" value="MCP_transmembrane"/>
</dbReference>
<dbReference type="PANTHER" id="PTHR45671:SF28">
    <property type="entry name" value="CARRIER PROTEIN, PUTATIVE-RELATED"/>
    <property type="match status" value="1"/>
</dbReference>
<dbReference type="PROSITE" id="PS50920">
    <property type="entry name" value="SOLCAR"/>
    <property type="match status" value="1"/>
</dbReference>
<evidence type="ECO:0000256" key="1">
    <source>
        <dbReference type="ARBA" id="ARBA00004448"/>
    </source>
</evidence>
<evidence type="ECO:0000256" key="10">
    <source>
        <dbReference type="PROSITE-ProRule" id="PRU00282"/>
    </source>
</evidence>
<comment type="caution">
    <text evidence="13">The sequence shown here is derived from an EMBL/GenBank/DDBJ whole genome shotgun (WGS) entry which is preliminary data.</text>
</comment>
<dbReference type="Gene3D" id="1.50.40.10">
    <property type="entry name" value="Mitochondrial carrier domain"/>
    <property type="match status" value="1"/>
</dbReference>
<dbReference type="EMBL" id="MKGL01000190">
    <property type="protein sequence ID" value="RNF03580.1"/>
    <property type="molecule type" value="Genomic_DNA"/>
</dbReference>
<dbReference type="GO" id="GO:0005743">
    <property type="term" value="C:mitochondrial inner membrane"/>
    <property type="evidence" value="ECO:0007669"/>
    <property type="project" value="UniProtKB-SubCell"/>
</dbReference>
<evidence type="ECO:0000256" key="8">
    <source>
        <dbReference type="ARBA" id="ARBA00023128"/>
    </source>
</evidence>
<keyword evidence="4 10" id="KW-0812">Transmembrane</keyword>
<evidence type="ECO:0000256" key="3">
    <source>
        <dbReference type="ARBA" id="ARBA00022448"/>
    </source>
</evidence>
<feature type="transmembrane region" description="Helical" evidence="12">
    <location>
        <begin position="70"/>
        <end position="90"/>
    </location>
</feature>
<dbReference type="InterPro" id="IPR023395">
    <property type="entry name" value="MCP_dom_sf"/>
</dbReference>
<evidence type="ECO:0000256" key="2">
    <source>
        <dbReference type="ARBA" id="ARBA00006375"/>
    </source>
</evidence>
<sequence length="158" mass="17497">MASAITRENEPSPRLGVALTENTHFFSWVMLTSSIGRVGVRVIFAFLCLVVLIYMQFLAGGDGSMLSCSATYLFCCFFGGVVSGLPHTLLTPVDLVKCRMQVGEYDSVLEGFRTIYRDAGSSLFGSISFFYRGWVPTFFGYSLQGGFKFFFTKCLNVC</sequence>
<gene>
    <name evidence="13" type="ORF">TraAM80_05739</name>
</gene>
<feature type="repeat" description="Solcar" evidence="10">
    <location>
        <begin position="70"/>
        <end position="158"/>
    </location>
</feature>
<name>A0A422NDL2_TRYRA</name>
<dbReference type="PANTHER" id="PTHR45671">
    <property type="entry name" value="SOLUTE CARRIER FAMILY 25 (MITOCHONDRIAL CARRIER PHOSPHATE CARRIER), MEMBER 3, LIKE-RELATED-RELATED"/>
    <property type="match status" value="1"/>
</dbReference>
<comment type="subcellular location">
    <subcellularLocation>
        <location evidence="1">Mitochondrion inner membrane</location>
        <topology evidence="1">Multi-pass membrane protein</topology>
    </subcellularLocation>
</comment>
<dbReference type="GeneID" id="40329672"/>
<evidence type="ECO:0000256" key="7">
    <source>
        <dbReference type="ARBA" id="ARBA00022989"/>
    </source>
</evidence>
<accession>A0A422NDL2</accession>
<proteinExistence type="inferred from homology"/>
<evidence type="ECO:0000256" key="5">
    <source>
        <dbReference type="ARBA" id="ARBA00022737"/>
    </source>
</evidence>
<dbReference type="GO" id="GO:1990547">
    <property type="term" value="P:mitochondrial phosphate ion transmembrane transport"/>
    <property type="evidence" value="ECO:0007669"/>
    <property type="project" value="InterPro"/>
</dbReference>
<keyword evidence="5" id="KW-0677">Repeat</keyword>